<evidence type="ECO:0000313" key="2">
    <source>
        <dbReference type="EMBL" id="KAK3008959.1"/>
    </source>
</evidence>
<dbReference type="SUPFAM" id="SSF53098">
    <property type="entry name" value="Ribonuclease H-like"/>
    <property type="match status" value="1"/>
</dbReference>
<organism evidence="2 3">
    <name type="scientific">Escallonia herrerae</name>
    <dbReference type="NCBI Taxonomy" id="1293975"/>
    <lineage>
        <taxon>Eukaryota</taxon>
        <taxon>Viridiplantae</taxon>
        <taxon>Streptophyta</taxon>
        <taxon>Embryophyta</taxon>
        <taxon>Tracheophyta</taxon>
        <taxon>Spermatophyta</taxon>
        <taxon>Magnoliopsida</taxon>
        <taxon>eudicotyledons</taxon>
        <taxon>Gunneridae</taxon>
        <taxon>Pentapetalae</taxon>
        <taxon>asterids</taxon>
        <taxon>campanulids</taxon>
        <taxon>Escalloniales</taxon>
        <taxon>Escalloniaceae</taxon>
        <taxon>Escallonia</taxon>
    </lineage>
</organism>
<dbReference type="InterPro" id="IPR041588">
    <property type="entry name" value="Integrase_H2C2"/>
</dbReference>
<name>A0AA88VJV7_9ASTE</name>
<feature type="domain" description="Integrase catalytic" evidence="1">
    <location>
        <begin position="284"/>
        <end position="365"/>
    </location>
</feature>
<dbReference type="InterPro" id="IPR036397">
    <property type="entry name" value="RNaseH_sf"/>
</dbReference>
<protein>
    <recommendedName>
        <fullName evidence="1">Integrase catalytic domain-containing protein</fullName>
    </recommendedName>
</protein>
<sequence length="365" mass="41460">MFQTTKFKADSARTKDVVPKDELVVSHDKCTPKGELLIKPSLGLPRNNSVSQGRIQAYNTILGWTVLNQLKVVVSTYHMKMKFPMEHGIKEVKGDQVVARQCYMASCRTKSNETLIIEDLRNETKVERGKPAEDLLDIELSIQPSAKVNIVGQEPCWMDPIMQYLTSGTLPEERGEARNLHTKAVRYALVDGVLYKKSFSSPYLKCPYLKCLSPREADYALREVHEGICRQHLGGRNLAHKILRQGYYWSGMQKDAVSFTRRCDQCQKLAPLSDTPTIPINILTSPIPFAMWGMDILGPFPMATGQRHFVIVAINYVMKWTEAKPLATITEVKCEEFFWKNVICHFGIPKVLITDNGKQFDNSKF</sequence>
<comment type="caution">
    <text evidence="2">The sequence shown here is derived from an EMBL/GenBank/DDBJ whole genome shotgun (WGS) entry which is preliminary data.</text>
</comment>
<evidence type="ECO:0000313" key="3">
    <source>
        <dbReference type="Proteomes" id="UP001188597"/>
    </source>
</evidence>
<proteinExistence type="predicted"/>
<dbReference type="InterPro" id="IPR052160">
    <property type="entry name" value="Gypsy_RT_Integrase-like"/>
</dbReference>
<reference evidence="2" key="1">
    <citation type="submission" date="2022-12" db="EMBL/GenBank/DDBJ databases">
        <title>Draft genome assemblies for two species of Escallonia (Escalloniales).</title>
        <authorList>
            <person name="Chanderbali A."/>
            <person name="Dervinis C."/>
            <person name="Anghel I."/>
            <person name="Soltis D."/>
            <person name="Soltis P."/>
            <person name="Zapata F."/>
        </authorList>
    </citation>
    <scope>NUCLEOTIDE SEQUENCE</scope>
    <source>
        <strain evidence="2">UCBG64.0493</strain>
        <tissue evidence="2">Leaf</tissue>
    </source>
</reference>
<dbReference type="PANTHER" id="PTHR47266">
    <property type="entry name" value="ENDONUCLEASE-RELATED"/>
    <property type="match status" value="1"/>
</dbReference>
<dbReference type="GO" id="GO:0015074">
    <property type="term" value="P:DNA integration"/>
    <property type="evidence" value="ECO:0007669"/>
    <property type="project" value="InterPro"/>
</dbReference>
<dbReference type="Proteomes" id="UP001188597">
    <property type="component" value="Unassembled WGS sequence"/>
</dbReference>
<accession>A0AA88VJV7</accession>
<dbReference type="Pfam" id="PF17921">
    <property type="entry name" value="Integrase_H2C2"/>
    <property type="match status" value="1"/>
</dbReference>
<dbReference type="InterPro" id="IPR012337">
    <property type="entry name" value="RNaseH-like_sf"/>
</dbReference>
<evidence type="ECO:0000259" key="1">
    <source>
        <dbReference type="PROSITE" id="PS50994"/>
    </source>
</evidence>
<dbReference type="Gene3D" id="3.30.420.10">
    <property type="entry name" value="Ribonuclease H-like superfamily/Ribonuclease H"/>
    <property type="match status" value="1"/>
</dbReference>
<dbReference type="EMBL" id="JAVXUP010001698">
    <property type="protein sequence ID" value="KAK3008959.1"/>
    <property type="molecule type" value="Genomic_DNA"/>
</dbReference>
<dbReference type="AlphaFoldDB" id="A0AA88VJV7"/>
<gene>
    <name evidence="2" type="ORF">RJ639_014042</name>
</gene>
<dbReference type="InterPro" id="IPR001584">
    <property type="entry name" value="Integrase_cat-core"/>
</dbReference>
<dbReference type="Gene3D" id="1.10.340.70">
    <property type="match status" value="1"/>
</dbReference>
<keyword evidence="3" id="KW-1185">Reference proteome</keyword>
<dbReference type="GO" id="GO:0003676">
    <property type="term" value="F:nucleic acid binding"/>
    <property type="evidence" value="ECO:0007669"/>
    <property type="project" value="InterPro"/>
</dbReference>
<dbReference type="PROSITE" id="PS50994">
    <property type="entry name" value="INTEGRASE"/>
    <property type="match status" value="1"/>
</dbReference>